<keyword evidence="1" id="KW-0732">Signal</keyword>
<feature type="chain" id="PRO_5001513965" evidence="1">
    <location>
        <begin position="26"/>
        <end position="170"/>
    </location>
</feature>
<accession>A0A023EHY0</accession>
<protein>
    <submittedName>
        <fullName evidence="2">Putative salivary protein</fullName>
    </submittedName>
</protein>
<sequence length="170" mass="18860">MMNSKQVILSLGLLLVVVGFCGVQGAALREKRQLNSLLTLSGEANARIENGTIFCDTLKCPPESFKCIIVKNNTRENLNQVEITRECLDPAGKPTAKTIEREANQFPGTHFESYAEIDKNGNIASFDNRGNSYNHSGSGDLHSYLYKQIDELHKQILDQLQGVSSSYRIP</sequence>
<reference evidence="2" key="1">
    <citation type="journal article" date="2014" name="PLoS Negl. Trop. Dis.">
        <title>Identification and characterization of seminal fluid proteins in the Asian tiger mosquito, Aedes albopictus.</title>
        <authorList>
            <person name="Boes K.E."/>
            <person name="Ribeiro J.M."/>
            <person name="Wong A."/>
            <person name="Harrington L.C."/>
            <person name="Wolfner M.F."/>
            <person name="Sirot L.K."/>
        </authorList>
    </citation>
    <scope>NUCLEOTIDE SEQUENCE</scope>
    <source>
        <tissue evidence="2">Reproductive organs</tissue>
    </source>
</reference>
<dbReference type="VEuPathDB" id="VectorBase:AALFPA_041626"/>
<dbReference type="EMBL" id="GAPW01005107">
    <property type="protein sequence ID" value="JAC08491.1"/>
    <property type="molecule type" value="mRNA"/>
</dbReference>
<evidence type="ECO:0000313" key="2">
    <source>
        <dbReference type="EMBL" id="JAC08491.1"/>
    </source>
</evidence>
<dbReference type="AlphaFoldDB" id="A0A023EHY0"/>
<proteinExistence type="evidence at transcript level"/>
<evidence type="ECO:0000256" key="1">
    <source>
        <dbReference type="SAM" id="SignalP"/>
    </source>
</evidence>
<name>A0A023EHY0_AEDAL</name>
<organism evidence="2">
    <name type="scientific">Aedes albopictus</name>
    <name type="common">Asian tiger mosquito</name>
    <name type="synonym">Stegomyia albopicta</name>
    <dbReference type="NCBI Taxonomy" id="7160"/>
    <lineage>
        <taxon>Eukaryota</taxon>
        <taxon>Metazoa</taxon>
        <taxon>Ecdysozoa</taxon>
        <taxon>Arthropoda</taxon>
        <taxon>Hexapoda</taxon>
        <taxon>Insecta</taxon>
        <taxon>Pterygota</taxon>
        <taxon>Neoptera</taxon>
        <taxon>Endopterygota</taxon>
        <taxon>Diptera</taxon>
        <taxon>Nematocera</taxon>
        <taxon>Culicoidea</taxon>
        <taxon>Culicidae</taxon>
        <taxon>Culicinae</taxon>
        <taxon>Aedini</taxon>
        <taxon>Aedes</taxon>
        <taxon>Stegomyia</taxon>
    </lineage>
</organism>
<dbReference type="VEuPathDB" id="VectorBase:AALC636_032185"/>
<feature type="signal peptide" evidence="1">
    <location>
        <begin position="1"/>
        <end position="25"/>
    </location>
</feature>